<dbReference type="Pfam" id="PF00891">
    <property type="entry name" value="Methyltransf_2"/>
    <property type="match status" value="1"/>
</dbReference>
<keyword evidence="1 6" id="KW-0489">Methyltransferase</keyword>
<dbReference type="AlphaFoldDB" id="A0A6A5YBK2"/>
<evidence type="ECO:0000256" key="2">
    <source>
        <dbReference type="ARBA" id="ARBA00022679"/>
    </source>
</evidence>
<evidence type="ECO:0000259" key="4">
    <source>
        <dbReference type="Pfam" id="PF00891"/>
    </source>
</evidence>
<accession>A0A6A5YBK2</accession>
<keyword evidence="7" id="KW-1185">Reference proteome</keyword>
<organism evidence="6 7">
    <name type="scientific">Aaosphaeria arxii CBS 175.79</name>
    <dbReference type="NCBI Taxonomy" id="1450172"/>
    <lineage>
        <taxon>Eukaryota</taxon>
        <taxon>Fungi</taxon>
        <taxon>Dikarya</taxon>
        <taxon>Ascomycota</taxon>
        <taxon>Pezizomycotina</taxon>
        <taxon>Dothideomycetes</taxon>
        <taxon>Pleosporomycetidae</taxon>
        <taxon>Pleosporales</taxon>
        <taxon>Pleosporales incertae sedis</taxon>
        <taxon>Aaosphaeria</taxon>
    </lineage>
</organism>
<dbReference type="GO" id="GO:0046983">
    <property type="term" value="F:protein dimerization activity"/>
    <property type="evidence" value="ECO:0007669"/>
    <property type="project" value="InterPro"/>
</dbReference>
<proteinExistence type="predicted"/>
<dbReference type="EMBL" id="ML978066">
    <property type="protein sequence ID" value="KAF2022427.1"/>
    <property type="molecule type" value="Genomic_DNA"/>
</dbReference>
<dbReference type="CDD" id="cd02440">
    <property type="entry name" value="AdoMet_MTases"/>
    <property type="match status" value="1"/>
</dbReference>
<evidence type="ECO:0000313" key="6">
    <source>
        <dbReference type="EMBL" id="KAF2022427.1"/>
    </source>
</evidence>
<feature type="domain" description="O-methyltransferase dimerisation" evidence="5">
    <location>
        <begin position="86"/>
        <end position="151"/>
    </location>
</feature>
<dbReference type="RefSeq" id="XP_033390766.1">
    <property type="nucleotide sequence ID" value="XM_033530283.1"/>
</dbReference>
<dbReference type="Gene3D" id="1.10.10.10">
    <property type="entry name" value="Winged helix-like DNA-binding domain superfamily/Winged helix DNA-binding domain"/>
    <property type="match status" value="1"/>
</dbReference>
<protein>
    <submittedName>
        <fullName evidence="6">S-adenosyl-L-methionine-dependent methyltransferase</fullName>
    </submittedName>
</protein>
<evidence type="ECO:0000256" key="3">
    <source>
        <dbReference type="ARBA" id="ARBA00022691"/>
    </source>
</evidence>
<dbReference type="Gene3D" id="3.40.50.150">
    <property type="entry name" value="Vaccinia Virus protein VP39"/>
    <property type="match status" value="1"/>
</dbReference>
<evidence type="ECO:0000313" key="7">
    <source>
        <dbReference type="Proteomes" id="UP000799778"/>
    </source>
</evidence>
<dbReference type="PANTHER" id="PTHR43712:SF12">
    <property type="entry name" value="STERIGMATOCYSTIN 8-O-METHYLTRANSFERASE"/>
    <property type="match status" value="1"/>
</dbReference>
<name>A0A6A5YBK2_9PLEO</name>
<dbReference type="OrthoDB" id="2410195at2759"/>
<dbReference type="SUPFAM" id="SSF53335">
    <property type="entry name" value="S-adenosyl-L-methionine-dependent methyltransferases"/>
    <property type="match status" value="1"/>
</dbReference>
<dbReference type="InterPro" id="IPR012967">
    <property type="entry name" value="COMT_dimerisation"/>
</dbReference>
<evidence type="ECO:0000256" key="1">
    <source>
        <dbReference type="ARBA" id="ARBA00022603"/>
    </source>
</evidence>
<dbReference type="PANTHER" id="PTHR43712">
    <property type="entry name" value="PUTATIVE (AFU_ORTHOLOGUE AFUA_4G14580)-RELATED"/>
    <property type="match status" value="1"/>
</dbReference>
<feature type="domain" description="O-methyltransferase C-terminal" evidence="4">
    <location>
        <begin position="192"/>
        <end position="396"/>
    </location>
</feature>
<keyword evidence="2 6" id="KW-0808">Transferase</keyword>
<evidence type="ECO:0000259" key="5">
    <source>
        <dbReference type="Pfam" id="PF08100"/>
    </source>
</evidence>
<dbReference type="SUPFAM" id="SSF46785">
    <property type="entry name" value="Winged helix' DNA-binding domain"/>
    <property type="match status" value="1"/>
</dbReference>
<dbReference type="InterPro" id="IPR036388">
    <property type="entry name" value="WH-like_DNA-bd_sf"/>
</dbReference>
<dbReference type="GO" id="GO:0032259">
    <property type="term" value="P:methylation"/>
    <property type="evidence" value="ECO:0007669"/>
    <property type="project" value="UniProtKB-KW"/>
</dbReference>
<dbReference type="Pfam" id="PF08100">
    <property type="entry name" value="Dimerisation"/>
    <property type="match status" value="1"/>
</dbReference>
<dbReference type="InterPro" id="IPR029063">
    <property type="entry name" value="SAM-dependent_MTases_sf"/>
</dbReference>
<sequence>MATRNNSTLLELAKSIQELTSQLVDELSTSGSPEPTFDVNSTPIPETAPFKALQYALNDSAQDLLRLVNGPKAEARTQICNLYDLAAWQVACEFNFFDAVPEEGTASVEEISKKVGVDEDRLGRFLRILATERVFEEVDPNVFRHTAKSVLHRRDRNIRDAVHYQLDEFFKATSETASSIKETPQTTNRSVNPFVSRHGMELFQFYQNDRARADRFASAMAGIGKMERQFEDLRDCYAWGDVSGKVVDVGGGNGHMSVALARTFPTLHITVQDSLSMLSQAMRQNLSDLAGRVTFLEHDFFDVQPITDAKAYLLRYITHNWSDQDCIRIFRAMVPALEKAAPGTPFLINDIVLPEAGGELSKYQERRMRQIDIMMMVVLGGKQRSGKDFERLLKEADERFHIKKIHSAGDMGLVEAVLDMERAN</sequence>
<dbReference type="InterPro" id="IPR001077">
    <property type="entry name" value="COMT_C"/>
</dbReference>
<reference evidence="6" key="1">
    <citation type="journal article" date="2020" name="Stud. Mycol.">
        <title>101 Dothideomycetes genomes: a test case for predicting lifestyles and emergence of pathogens.</title>
        <authorList>
            <person name="Haridas S."/>
            <person name="Albert R."/>
            <person name="Binder M."/>
            <person name="Bloem J."/>
            <person name="Labutti K."/>
            <person name="Salamov A."/>
            <person name="Andreopoulos B."/>
            <person name="Baker S."/>
            <person name="Barry K."/>
            <person name="Bills G."/>
            <person name="Bluhm B."/>
            <person name="Cannon C."/>
            <person name="Castanera R."/>
            <person name="Culley D."/>
            <person name="Daum C."/>
            <person name="Ezra D."/>
            <person name="Gonzalez J."/>
            <person name="Henrissat B."/>
            <person name="Kuo A."/>
            <person name="Liang C."/>
            <person name="Lipzen A."/>
            <person name="Lutzoni F."/>
            <person name="Magnuson J."/>
            <person name="Mondo S."/>
            <person name="Nolan M."/>
            <person name="Ohm R."/>
            <person name="Pangilinan J."/>
            <person name="Park H.-J."/>
            <person name="Ramirez L."/>
            <person name="Alfaro M."/>
            <person name="Sun H."/>
            <person name="Tritt A."/>
            <person name="Yoshinaga Y."/>
            <person name="Zwiers L.-H."/>
            <person name="Turgeon B."/>
            <person name="Goodwin S."/>
            <person name="Spatafora J."/>
            <person name="Crous P."/>
            <person name="Grigoriev I."/>
        </authorList>
    </citation>
    <scope>NUCLEOTIDE SEQUENCE</scope>
    <source>
        <strain evidence="6">CBS 175.79</strain>
    </source>
</reference>
<dbReference type="InterPro" id="IPR016461">
    <property type="entry name" value="COMT-like"/>
</dbReference>
<dbReference type="PROSITE" id="PS51683">
    <property type="entry name" value="SAM_OMT_II"/>
    <property type="match status" value="1"/>
</dbReference>
<keyword evidence="3" id="KW-0949">S-adenosyl-L-methionine</keyword>
<dbReference type="GO" id="GO:0008171">
    <property type="term" value="F:O-methyltransferase activity"/>
    <property type="evidence" value="ECO:0007669"/>
    <property type="project" value="InterPro"/>
</dbReference>
<dbReference type="InterPro" id="IPR036390">
    <property type="entry name" value="WH_DNA-bd_sf"/>
</dbReference>
<gene>
    <name evidence="6" type="ORF">BU24DRAFT_439112</name>
</gene>
<dbReference type="GeneID" id="54287680"/>
<dbReference type="Proteomes" id="UP000799778">
    <property type="component" value="Unassembled WGS sequence"/>
</dbReference>